<reference evidence="9" key="1">
    <citation type="submission" date="2022-05" db="EMBL/GenBank/DDBJ databases">
        <title>Comparative Genomics of Spacecraft Associated Microbes.</title>
        <authorList>
            <person name="Tran M.T."/>
            <person name="Wright A."/>
            <person name="Seuylemezian A."/>
            <person name="Eisen J."/>
            <person name="Coil D."/>
        </authorList>
    </citation>
    <scope>NUCLEOTIDE SEQUENCE</scope>
    <source>
        <strain evidence="9">214.1.1</strain>
    </source>
</reference>
<evidence type="ECO:0000256" key="3">
    <source>
        <dbReference type="ARBA" id="ARBA00022448"/>
    </source>
</evidence>
<dbReference type="Pfam" id="PF01032">
    <property type="entry name" value="FecCD"/>
    <property type="match status" value="1"/>
</dbReference>
<dbReference type="InterPro" id="IPR000522">
    <property type="entry name" value="ABC_transptr_permease_BtuC"/>
</dbReference>
<dbReference type="GO" id="GO:0033214">
    <property type="term" value="P:siderophore-iron import into cell"/>
    <property type="evidence" value="ECO:0007669"/>
    <property type="project" value="TreeGrafter"/>
</dbReference>
<dbReference type="PANTHER" id="PTHR30472">
    <property type="entry name" value="FERRIC ENTEROBACTIN TRANSPORT SYSTEM PERMEASE PROTEIN"/>
    <property type="match status" value="1"/>
</dbReference>
<feature type="transmembrane region" description="Helical" evidence="8">
    <location>
        <begin position="221"/>
        <end position="242"/>
    </location>
</feature>
<evidence type="ECO:0000256" key="8">
    <source>
        <dbReference type="SAM" id="Phobius"/>
    </source>
</evidence>
<protein>
    <submittedName>
        <fullName evidence="9">Iron ABC transporter permease</fullName>
    </submittedName>
</protein>
<feature type="transmembrane region" description="Helical" evidence="8">
    <location>
        <begin position="337"/>
        <end position="355"/>
    </location>
</feature>
<comment type="caution">
    <text evidence="9">The sequence shown here is derived from an EMBL/GenBank/DDBJ whole genome shotgun (WGS) entry which is preliminary data.</text>
</comment>
<keyword evidence="7 8" id="KW-0472">Membrane</keyword>
<evidence type="ECO:0000256" key="7">
    <source>
        <dbReference type="ARBA" id="ARBA00023136"/>
    </source>
</evidence>
<keyword evidence="3" id="KW-0813">Transport</keyword>
<gene>
    <name evidence="9" type="ORF">M3202_06705</name>
</gene>
<proteinExistence type="inferred from homology"/>
<evidence type="ECO:0000313" key="9">
    <source>
        <dbReference type="EMBL" id="MCM3713769.1"/>
    </source>
</evidence>
<feature type="transmembrane region" description="Helical" evidence="8">
    <location>
        <begin position="268"/>
        <end position="297"/>
    </location>
</feature>
<evidence type="ECO:0000256" key="5">
    <source>
        <dbReference type="ARBA" id="ARBA00022692"/>
    </source>
</evidence>
<dbReference type="FunFam" id="1.10.3470.10:FF:000001">
    <property type="entry name" value="Vitamin B12 ABC transporter permease BtuC"/>
    <property type="match status" value="1"/>
</dbReference>
<organism evidence="9 10">
    <name type="scientific">Halalkalibacter oceani</name>
    <dbReference type="NCBI Taxonomy" id="1653776"/>
    <lineage>
        <taxon>Bacteria</taxon>
        <taxon>Bacillati</taxon>
        <taxon>Bacillota</taxon>
        <taxon>Bacilli</taxon>
        <taxon>Bacillales</taxon>
        <taxon>Bacillaceae</taxon>
        <taxon>Halalkalibacter</taxon>
    </lineage>
</organism>
<dbReference type="InterPro" id="IPR037294">
    <property type="entry name" value="ABC_BtuC-like"/>
</dbReference>
<dbReference type="CDD" id="cd06550">
    <property type="entry name" value="TM_ABC_iron-siderophores_like"/>
    <property type="match status" value="1"/>
</dbReference>
<comment type="similarity">
    <text evidence="2">Belongs to the binding-protein-dependent transport system permease family. FecCD subfamily.</text>
</comment>
<dbReference type="AlphaFoldDB" id="A0A9X2DMV6"/>
<dbReference type="SUPFAM" id="SSF81345">
    <property type="entry name" value="ABC transporter involved in vitamin B12 uptake, BtuC"/>
    <property type="match status" value="1"/>
</dbReference>
<evidence type="ECO:0000313" key="10">
    <source>
        <dbReference type="Proteomes" id="UP001139179"/>
    </source>
</evidence>
<keyword evidence="4" id="KW-1003">Cell membrane</keyword>
<evidence type="ECO:0000256" key="2">
    <source>
        <dbReference type="ARBA" id="ARBA00007935"/>
    </source>
</evidence>
<keyword evidence="10" id="KW-1185">Reference proteome</keyword>
<comment type="subcellular location">
    <subcellularLocation>
        <location evidence="1">Cell membrane</location>
        <topology evidence="1">Multi-pass membrane protein</topology>
    </subcellularLocation>
</comment>
<dbReference type="Proteomes" id="UP001139179">
    <property type="component" value="Unassembled WGS sequence"/>
</dbReference>
<feature type="transmembrane region" description="Helical" evidence="8">
    <location>
        <begin position="21"/>
        <end position="45"/>
    </location>
</feature>
<feature type="transmembrane region" description="Helical" evidence="8">
    <location>
        <begin position="309"/>
        <end position="331"/>
    </location>
</feature>
<accession>A0A9X2DMV6</accession>
<keyword evidence="5 8" id="KW-0812">Transmembrane</keyword>
<feature type="transmembrane region" description="Helical" evidence="8">
    <location>
        <begin position="145"/>
        <end position="166"/>
    </location>
</feature>
<keyword evidence="6 8" id="KW-1133">Transmembrane helix</keyword>
<feature type="transmembrane region" description="Helical" evidence="8">
    <location>
        <begin position="178"/>
        <end position="200"/>
    </location>
</feature>
<dbReference type="PANTHER" id="PTHR30472:SF67">
    <property type="entry name" value="PERMEASE OF ABC TRANSPORTER-RELATED"/>
    <property type="match status" value="1"/>
</dbReference>
<dbReference type="GO" id="GO:0005886">
    <property type="term" value="C:plasma membrane"/>
    <property type="evidence" value="ECO:0007669"/>
    <property type="project" value="UniProtKB-SubCell"/>
</dbReference>
<evidence type="ECO:0000256" key="6">
    <source>
        <dbReference type="ARBA" id="ARBA00022989"/>
    </source>
</evidence>
<feature type="transmembrane region" description="Helical" evidence="8">
    <location>
        <begin position="118"/>
        <end position="138"/>
    </location>
</feature>
<dbReference type="EMBL" id="JAMBOL010000003">
    <property type="protein sequence ID" value="MCM3713769.1"/>
    <property type="molecule type" value="Genomic_DNA"/>
</dbReference>
<evidence type="ECO:0000256" key="4">
    <source>
        <dbReference type="ARBA" id="ARBA00022475"/>
    </source>
</evidence>
<name>A0A9X2DMV6_9BACI</name>
<evidence type="ECO:0000256" key="1">
    <source>
        <dbReference type="ARBA" id="ARBA00004651"/>
    </source>
</evidence>
<dbReference type="GO" id="GO:0022857">
    <property type="term" value="F:transmembrane transporter activity"/>
    <property type="evidence" value="ECO:0007669"/>
    <property type="project" value="InterPro"/>
</dbReference>
<dbReference type="RefSeq" id="WP_251222562.1">
    <property type="nucleotide sequence ID" value="NZ_JAMBOL010000003.1"/>
</dbReference>
<feature type="transmembrane region" description="Helical" evidence="8">
    <location>
        <begin position="88"/>
        <end position="106"/>
    </location>
</feature>
<dbReference type="Gene3D" id="1.10.3470.10">
    <property type="entry name" value="ABC transporter involved in vitamin B12 uptake, BtuC"/>
    <property type="match status" value="1"/>
</dbReference>
<sequence>MVSKEKNRFQSKEGPTKSKPFPLVAAILILFLLLFVSVTLGVMLGPVPIHPLTVWKIALNQLTLLPVSFQGDWTLAQERIIWDIRFPRVLLGIVVGAGLAVVGVVIQALVRNSLADPYILGISSGASVGATLVILFGAFGLFGQYALSTAAFLGALFSLLLVYMLAHVAGRLTTTRLLLAGVVVSMILSAITSFIVISSPNERGIRDAMFWMMGSLAGARWDHLVIPVIAVTLGLICLLVQFRPLNLLLLGEETAGTLGVDMDRFRKWMIVITALLTGVVVAVSGAIGFVGLMIPHLVRLTVGSDHRRVLPISALAGAIFVIWADVFARLVVAPQELPIGIVTALCGGPFFIWLLRKSKYSFGGEGK</sequence>